<protein>
    <submittedName>
        <fullName evidence="2">Uncharacterized protein</fullName>
    </submittedName>
</protein>
<name>A0AAD4HZZ1_9PEZI</name>
<proteinExistence type="predicted"/>
<dbReference type="Proteomes" id="UP001197093">
    <property type="component" value="Unassembled WGS sequence"/>
</dbReference>
<keyword evidence="1" id="KW-0472">Membrane</keyword>
<evidence type="ECO:0000313" key="3">
    <source>
        <dbReference type="Proteomes" id="UP001197093"/>
    </source>
</evidence>
<feature type="transmembrane region" description="Helical" evidence="1">
    <location>
        <begin position="104"/>
        <end position="121"/>
    </location>
</feature>
<reference evidence="2" key="1">
    <citation type="submission" date="2023-02" db="EMBL/GenBank/DDBJ databases">
        <authorList>
            <person name="Palmer J.M."/>
        </authorList>
    </citation>
    <scope>NUCLEOTIDE SEQUENCE</scope>
    <source>
        <strain evidence="2">FW57</strain>
    </source>
</reference>
<dbReference type="AlphaFoldDB" id="A0AAD4HZZ1"/>
<accession>A0AAD4HZZ1</accession>
<keyword evidence="3" id="KW-1185">Reference proteome</keyword>
<feature type="transmembrane region" description="Helical" evidence="1">
    <location>
        <begin position="42"/>
        <end position="70"/>
    </location>
</feature>
<evidence type="ECO:0000313" key="2">
    <source>
        <dbReference type="EMBL" id="KAG7289366.1"/>
    </source>
</evidence>
<evidence type="ECO:0000256" key="1">
    <source>
        <dbReference type="SAM" id="Phobius"/>
    </source>
</evidence>
<keyword evidence="1" id="KW-0812">Transmembrane</keyword>
<sequence>MPVPAVAELLDFVLRLIDRFVSPETRQNVSQRVREFAAARPLLFSFIVTQATFSAMPIFFFVLASIFSILTIVSTALIFLVLFWTGFAITVIAPILLISSAFALFFWAFGVVLFTAGSSALA</sequence>
<dbReference type="Pfam" id="PF16015">
    <property type="entry name" value="Promethin"/>
    <property type="match status" value="1"/>
</dbReference>
<organism evidence="2 3">
    <name type="scientific">Staphylotrichum longicolle</name>
    <dbReference type="NCBI Taxonomy" id="669026"/>
    <lineage>
        <taxon>Eukaryota</taxon>
        <taxon>Fungi</taxon>
        <taxon>Dikarya</taxon>
        <taxon>Ascomycota</taxon>
        <taxon>Pezizomycotina</taxon>
        <taxon>Sordariomycetes</taxon>
        <taxon>Sordariomycetidae</taxon>
        <taxon>Sordariales</taxon>
        <taxon>Chaetomiaceae</taxon>
        <taxon>Staphylotrichum</taxon>
    </lineage>
</organism>
<dbReference type="EMBL" id="JAHCVI010000002">
    <property type="protein sequence ID" value="KAG7289366.1"/>
    <property type="molecule type" value="Genomic_DNA"/>
</dbReference>
<keyword evidence="1" id="KW-1133">Transmembrane helix</keyword>
<gene>
    <name evidence="2" type="ORF">NEMBOFW57_005733</name>
</gene>
<comment type="caution">
    <text evidence="2">The sequence shown here is derived from an EMBL/GenBank/DDBJ whole genome shotgun (WGS) entry which is preliminary data.</text>
</comment>
<feature type="transmembrane region" description="Helical" evidence="1">
    <location>
        <begin position="76"/>
        <end position="97"/>
    </location>
</feature>